<evidence type="ECO:0008006" key="3">
    <source>
        <dbReference type="Google" id="ProtNLM"/>
    </source>
</evidence>
<evidence type="ECO:0000313" key="2">
    <source>
        <dbReference type="Proteomes" id="UP001336250"/>
    </source>
</evidence>
<dbReference type="RefSeq" id="WP_332288828.1">
    <property type="nucleotide sequence ID" value="NZ_JAZIBG010000020.1"/>
</dbReference>
<dbReference type="AlphaFoldDB" id="A0AAW9Q1F8"/>
<proteinExistence type="predicted"/>
<dbReference type="EMBL" id="JAZIBG010000020">
    <property type="protein sequence ID" value="MEF7613888.1"/>
    <property type="molecule type" value="Genomic_DNA"/>
</dbReference>
<protein>
    <recommendedName>
        <fullName evidence="3">L,D-transpeptidase</fullName>
    </recommendedName>
</protein>
<evidence type="ECO:0000313" key="1">
    <source>
        <dbReference type="EMBL" id="MEF7613888.1"/>
    </source>
</evidence>
<reference evidence="1 2" key="1">
    <citation type="submission" date="2024-02" db="EMBL/GenBank/DDBJ databases">
        <title>Genome sequence of Aquincola sp. MAHUQ-54.</title>
        <authorList>
            <person name="Huq M.A."/>
        </authorList>
    </citation>
    <scope>NUCLEOTIDE SEQUENCE [LARGE SCALE GENOMIC DNA]</scope>
    <source>
        <strain evidence="1 2">MAHUQ-54</strain>
    </source>
</reference>
<comment type="caution">
    <text evidence="1">The sequence shown here is derived from an EMBL/GenBank/DDBJ whole genome shotgun (WGS) entry which is preliminary data.</text>
</comment>
<gene>
    <name evidence="1" type="ORF">V4F39_08205</name>
</gene>
<keyword evidence="2" id="KW-1185">Reference proteome</keyword>
<dbReference type="Proteomes" id="UP001336250">
    <property type="component" value="Unassembled WGS sequence"/>
</dbReference>
<accession>A0AAW9Q1F8</accession>
<organism evidence="1 2">
    <name type="scientific">Aquincola agrisoli</name>
    <dbReference type="NCBI Taxonomy" id="3119538"/>
    <lineage>
        <taxon>Bacteria</taxon>
        <taxon>Pseudomonadati</taxon>
        <taxon>Pseudomonadota</taxon>
        <taxon>Betaproteobacteria</taxon>
        <taxon>Burkholderiales</taxon>
        <taxon>Sphaerotilaceae</taxon>
        <taxon>Aquincola</taxon>
    </lineage>
</organism>
<name>A0AAW9Q1F8_9BURK</name>
<sequence length="271" mass="28991">MSHPSDDIADGLKRGLLGALAVCTLVLPPMGQATRAPAPHDSGGAAVVAVPAAEPLRGPRFADFGEHLPSPDARHVADWVVDADDHRGQPFLIVDKRDARVYVFRPDGQLDGATPVLLGYAAGDDSVAGIGSRPIEQVRPEERTTPAGRFVGERGRNTLGEDVVWVDYEAAVSMHRVRATNPAERRLERLATPTADDNRISYGCINVPVAFFESTIAPIFQRTRGIVYVLPETRPAQAVFPSYDVAERHAALAATRLADLGASGADAAPHR</sequence>